<keyword evidence="4" id="KW-0456">Lyase</keyword>
<dbReference type="SUPFAM" id="SSF48230">
    <property type="entry name" value="Chondroitin AC/alginate lyase"/>
    <property type="match status" value="1"/>
</dbReference>
<name>A0A3E0B1N6_9STAP</name>
<evidence type="ECO:0000313" key="8">
    <source>
        <dbReference type="Proteomes" id="UP000257076"/>
    </source>
</evidence>
<dbReference type="AlphaFoldDB" id="A0A3E0B1N6"/>
<dbReference type="Pfam" id="PF07940">
    <property type="entry name" value="Hepar_II_III_C"/>
    <property type="match status" value="1"/>
</dbReference>
<evidence type="ECO:0000256" key="4">
    <source>
        <dbReference type="ARBA" id="ARBA00023239"/>
    </source>
</evidence>
<protein>
    <submittedName>
        <fullName evidence="7">Heparinase II/III-like protein</fullName>
    </submittedName>
</protein>
<keyword evidence="2" id="KW-0732">Signal</keyword>
<reference evidence="7 8" key="1">
    <citation type="submission" date="2018-08" db="EMBL/GenBank/DDBJ databases">
        <title>Genomic Encyclopedia of Type Strains, Phase IV (KMG-IV): sequencing the most valuable type-strain genomes for metagenomic binning, comparative biology and taxonomic classification.</title>
        <authorList>
            <person name="Goeker M."/>
        </authorList>
    </citation>
    <scope>NUCLEOTIDE SEQUENCE [LARGE SCALE GENOMIC DNA]</scope>
    <source>
        <strain evidence="7 8">DSM 17274</strain>
    </source>
</reference>
<keyword evidence="3" id="KW-0574">Periplasm</keyword>
<evidence type="ECO:0000256" key="1">
    <source>
        <dbReference type="ARBA" id="ARBA00004418"/>
    </source>
</evidence>
<dbReference type="InterPro" id="IPR012480">
    <property type="entry name" value="Hepar_II_III_C"/>
</dbReference>
<accession>A0A3E0B1N6</accession>
<dbReference type="GO" id="GO:0042597">
    <property type="term" value="C:periplasmic space"/>
    <property type="evidence" value="ECO:0007669"/>
    <property type="project" value="UniProtKB-SubCell"/>
</dbReference>
<evidence type="ECO:0000256" key="2">
    <source>
        <dbReference type="ARBA" id="ARBA00022729"/>
    </source>
</evidence>
<sequence>MKYSKEREKVDAYFNNQLIVRKGFEPINITNGIDWNYQHSDNANTYQTYLHSLSIVEALVIISKYDSNENLQKYARDIILDWNKTDHTKGKNHAWKEHPVSSRLNYIIDFQNLAEKYKIAEKTFNKMIIEHCEFLFNERNYKFNNHGLMMDYSLLNASSYIVDKEKKTKYIDKALYRVRYALRRDFTRRGVHLENSPEYHRMVLSIFKKIENKLKELRIPIGKEEKSILNLAQEFKNYMIQPNLVYPIIGDTGHINDTKIKKNYKNFYDTESGIGIFNNFNKNNPKESTMLTFKSGYFSKTHKHYDDLSITLFMSGQELLSDSGKYSYASKDPIRQHIISPQAHNTIGIPGKKYKLIDPINEQSQLKLTGYRTNKDYIFSSGINRLYEGVNLIRYNILTKDDLYIVADRMVSKNNENVQQNFNINENATISRIDNLTYEISLGQEEFIIKTFERFNTSITSSIEKGYISRKFNNYIENSRITFNQQTDNATFITAIFNKKNIDNIGDIKLHNNQIIFNQNNKEIRVDL</sequence>
<dbReference type="RefSeq" id="WP_115884629.1">
    <property type="nucleotide sequence ID" value="NZ_QUMW01000009.1"/>
</dbReference>
<gene>
    <name evidence="7" type="ORF">DFR63_0923</name>
</gene>
<dbReference type="Gene3D" id="1.50.10.100">
    <property type="entry name" value="Chondroitin AC/alginate lyase"/>
    <property type="match status" value="1"/>
</dbReference>
<organism evidence="7 8">
    <name type="scientific">Jeotgalicoccus halotolerans</name>
    <dbReference type="NCBI Taxonomy" id="157227"/>
    <lineage>
        <taxon>Bacteria</taxon>
        <taxon>Bacillati</taxon>
        <taxon>Bacillota</taxon>
        <taxon>Bacilli</taxon>
        <taxon>Bacillales</taxon>
        <taxon>Staphylococcaceae</taxon>
        <taxon>Jeotgalicoccus</taxon>
    </lineage>
</organism>
<dbReference type="PANTHER" id="PTHR39210:SF1">
    <property type="entry name" value="HEPARIN-SULFATE LYASE"/>
    <property type="match status" value="1"/>
</dbReference>
<dbReference type="EMBL" id="QUMW01000009">
    <property type="protein sequence ID" value="REG25875.1"/>
    <property type="molecule type" value="Genomic_DNA"/>
</dbReference>
<proteinExistence type="predicted"/>
<dbReference type="InterPro" id="IPR031680">
    <property type="entry name" value="Hepar_II_III_N"/>
</dbReference>
<feature type="domain" description="Heparinase II/III-like C-terminal" evidence="5">
    <location>
        <begin position="272"/>
        <end position="485"/>
    </location>
</feature>
<evidence type="ECO:0000259" key="6">
    <source>
        <dbReference type="Pfam" id="PF16889"/>
    </source>
</evidence>
<dbReference type="Gene3D" id="2.70.98.70">
    <property type="match status" value="1"/>
</dbReference>
<evidence type="ECO:0000313" key="7">
    <source>
        <dbReference type="EMBL" id="REG25875.1"/>
    </source>
</evidence>
<dbReference type="PANTHER" id="PTHR39210">
    <property type="entry name" value="HEPARIN-SULFATE LYASE"/>
    <property type="match status" value="1"/>
</dbReference>
<comment type="subcellular location">
    <subcellularLocation>
        <location evidence="1">Periplasm</location>
    </subcellularLocation>
</comment>
<comment type="caution">
    <text evidence="7">The sequence shown here is derived from an EMBL/GenBank/DDBJ whole genome shotgun (WGS) entry which is preliminary data.</text>
</comment>
<dbReference type="Pfam" id="PF16889">
    <property type="entry name" value="Hepar_II_III_N"/>
    <property type="match status" value="1"/>
</dbReference>
<dbReference type="Proteomes" id="UP000257076">
    <property type="component" value="Unassembled WGS sequence"/>
</dbReference>
<keyword evidence="8" id="KW-1185">Reference proteome</keyword>
<dbReference type="OrthoDB" id="7335480at2"/>
<evidence type="ECO:0000256" key="3">
    <source>
        <dbReference type="ARBA" id="ARBA00022764"/>
    </source>
</evidence>
<dbReference type="InterPro" id="IPR008929">
    <property type="entry name" value="Chondroitin_lyas"/>
</dbReference>
<evidence type="ECO:0000259" key="5">
    <source>
        <dbReference type="Pfam" id="PF07940"/>
    </source>
</evidence>
<feature type="domain" description="Heparin-sulfate lyase N-terminal" evidence="6">
    <location>
        <begin position="5"/>
        <end position="268"/>
    </location>
</feature>
<dbReference type="GO" id="GO:0016829">
    <property type="term" value="F:lyase activity"/>
    <property type="evidence" value="ECO:0007669"/>
    <property type="project" value="UniProtKB-KW"/>
</dbReference>